<dbReference type="GO" id="GO:0016740">
    <property type="term" value="F:transferase activity"/>
    <property type="evidence" value="ECO:0007669"/>
    <property type="project" value="UniProtKB-KW"/>
</dbReference>
<comment type="caution">
    <text evidence="2">The sequence shown here is derived from an EMBL/GenBank/DDBJ whole genome shotgun (WGS) entry which is preliminary data.</text>
</comment>
<dbReference type="Proteomes" id="UP000272400">
    <property type="component" value="Unassembled WGS sequence"/>
</dbReference>
<evidence type="ECO:0000259" key="1">
    <source>
        <dbReference type="Pfam" id="PF01636"/>
    </source>
</evidence>
<sequence>MRRTWEDLPPNTRAAIEEHTGRVEHATPHHVGEHSDITAVLHTATRTLFLKGMQTDPETPDLWALRREARINPAVVGLAPRLLHNVEAEGWHLLAYEHIEARHADYQPGSPDLARLESVIHLLQTIDAPDLKIPTGRRWTDLGDISALEGDTVIHADLNPGNVLITPDDRVFVVDWGFASRGAAWTELALLVQWLLKAGHTPEQAEAWLSRFPTWTSLPTAALTDFAEMNAAFWNAAADRIAEPWARELQDITGHWAEYRRGLPCTNHDRST</sequence>
<organism evidence="2 3">
    <name type="scientific">Actinocorallia herbida</name>
    <dbReference type="NCBI Taxonomy" id="58109"/>
    <lineage>
        <taxon>Bacteria</taxon>
        <taxon>Bacillati</taxon>
        <taxon>Actinomycetota</taxon>
        <taxon>Actinomycetes</taxon>
        <taxon>Streptosporangiales</taxon>
        <taxon>Thermomonosporaceae</taxon>
        <taxon>Actinocorallia</taxon>
    </lineage>
</organism>
<dbReference type="InterPro" id="IPR011009">
    <property type="entry name" value="Kinase-like_dom_sf"/>
</dbReference>
<reference evidence="2 3" key="1">
    <citation type="submission" date="2018-11" db="EMBL/GenBank/DDBJ databases">
        <title>Sequencing the genomes of 1000 actinobacteria strains.</title>
        <authorList>
            <person name="Klenk H.-P."/>
        </authorList>
    </citation>
    <scope>NUCLEOTIDE SEQUENCE [LARGE SCALE GENOMIC DNA]</scope>
    <source>
        <strain evidence="2 3">DSM 44254</strain>
    </source>
</reference>
<dbReference type="OrthoDB" id="2570531at2"/>
<accession>A0A3N1DAN2</accession>
<name>A0A3N1DAN2_9ACTN</name>
<dbReference type="RefSeq" id="WP_123669526.1">
    <property type="nucleotide sequence ID" value="NZ_RJKE01000001.1"/>
</dbReference>
<evidence type="ECO:0000313" key="3">
    <source>
        <dbReference type="Proteomes" id="UP000272400"/>
    </source>
</evidence>
<dbReference type="AlphaFoldDB" id="A0A3N1DAN2"/>
<feature type="domain" description="Aminoglycoside phosphotransferase" evidence="1">
    <location>
        <begin position="151"/>
        <end position="216"/>
    </location>
</feature>
<proteinExistence type="predicted"/>
<dbReference type="EMBL" id="RJKE01000001">
    <property type="protein sequence ID" value="ROO90591.1"/>
    <property type="molecule type" value="Genomic_DNA"/>
</dbReference>
<protein>
    <submittedName>
        <fullName evidence="2">Phosphotransferase family enzyme</fullName>
    </submittedName>
</protein>
<dbReference type="Pfam" id="PF01636">
    <property type="entry name" value="APH"/>
    <property type="match status" value="1"/>
</dbReference>
<dbReference type="SUPFAM" id="SSF56112">
    <property type="entry name" value="Protein kinase-like (PK-like)"/>
    <property type="match status" value="1"/>
</dbReference>
<dbReference type="Gene3D" id="3.90.1200.10">
    <property type="match status" value="1"/>
</dbReference>
<dbReference type="InterPro" id="IPR002575">
    <property type="entry name" value="Aminoglycoside_PTrfase"/>
</dbReference>
<keyword evidence="2" id="KW-0808">Transferase</keyword>
<gene>
    <name evidence="2" type="ORF">EDD29_8322</name>
</gene>
<keyword evidence="3" id="KW-1185">Reference proteome</keyword>
<evidence type="ECO:0000313" key="2">
    <source>
        <dbReference type="EMBL" id="ROO90591.1"/>
    </source>
</evidence>